<gene>
    <name evidence="7" type="primary">hxsB</name>
    <name evidence="7" type="ORF">GP644_21445</name>
</gene>
<evidence type="ECO:0000256" key="1">
    <source>
        <dbReference type="ARBA" id="ARBA00001966"/>
    </source>
</evidence>
<dbReference type="AlphaFoldDB" id="A0A6A4RDJ3"/>
<dbReference type="EMBL" id="WSFO01000017">
    <property type="protein sequence ID" value="KAE9625945.1"/>
    <property type="molecule type" value="Genomic_DNA"/>
</dbReference>
<keyword evidence="3" id="KW-0479">Metal-binding</keyword>
<protein>
    <submittedName>
        <fullName evidence="7">His-Xaa-Ser system radical SAM maturase HxsB</fullName>
    </submittedName>
</protein>
<evidence type="ECO:0000256" key="3">
    <source>
        <dbReference type="ARBA" id="ARBA00022723"/>
    </source>
</evidence>
<name>A0A6A4RDJ3_9RHOB</name>
<evidence type="ECO:0000256" key="4">
    <source>
        <dbReference type="ARBA" id="ARBA00023004"/>
    </source>
</evidence>
<dbReference type="InterPro" id="IPR058240">
    <property type="entry name" value="rSAM_sf"/>
</dbReference>
<dbReference type="GO" id="GO:0046872">
    <property type="term" value="F:metal ion binding"/>
    <property type="evidence" value="ECO:0007669"/>
    <property type="project" value="UniProtKB-KW"/>
</dbReference>
<evidence type="ECO:0000259" key="6">
    <source>
        <dbReference type="Pfam" id="PF04055"/>
    </source>
</evidence>
<dbReference type="InterPro" id="IPR007197">
    <property type="entry name" value="rSAM"/>
</dbReference>
<dbReference type="InterPro" id="IPR023867">
    <property type="entry name" value="Sulphatase_maturase_rSAM"/>
</dbReference>
<reference evidence="7 8" key="1">
    <citation type="submission" date="2019-12" db="EMBL/GenBank/DDBJ databases">
        <authorList>
            <person name="Zhang Y.-J."/>
        </authorList>
    </citation>
    <scope>NUCLEOTIDE SEQUENCE [LARGE SCALE GENOMIC DNA]</scope>
    <source>
        <strain evidence="7 8">H18S-6</strain>
    </source>
</reference>
<dbReference type="SFLD" id="SFLDS00029">
    <property type="entry name" value="Radical_SAM"/>
    <property type="match status" value="1"/>
</dbReference>
<feature type="domain" description="Radical SAM core" evidence="6">
    <location>
        <begin position="43"/>
        <end position="161"/>
    </location>
</feature>
<dbReference type="Proteomes" id="UP000441586">
    <property type="component" value="Unassembled WGS sequence"/>
</dbReference>
<comment type="cofactor">
    <cofactor evidence="1">
        <name>[4Fe-4S] cluster</name>
        <dbReference type="ChEBI" id="CHEBI:49883"/>
    </cofactor>
</comment>
<comment type="caution">
    <text evidence="7">The sequence shown here is derived from an EMBL/GenBank/DDBJ whole genome shotgun (WGS) entry which is preliminary data.</text>
</comment>
<dbReference type="InterPro" id="IPR013785">
    <property type="entry name" value="Aldolase_TIM"/>
</dbReference>
<evidence type="ECO:0000256" key="5">
    <source>
        <dbReference type="ARBA" id="ARBA00023014"/>
    </source>
</evidence>
<evidence type="ECO:0000313" key="8">
    <source>
        <dbReference type="Proteomes" id="UP000441586"/>
    </source>
</evidence>
<dbReference type="GO" id="GO:0016491">
    <property type="term" value="F:oxidoreductase activity"/>
    <property type="evidence" value="ECO:0007669"/>
    <property type="project" value="InterPro"/>
</dbReference>
<dbReference type="Gene3D" id="3.20.20.70">
    <property type="entry name" value="Aldolase class I"/>
    <property type="match status" value="1"/>
</dbReference>
<proteinExistence type="predicted"/>
<evidence type="ECO:0000256" key="2">
    <source>
        <dbReference type="ARBA" id="ARBA00022691"/>
    </source>
</evidence>
<evidence type="ECO:0000313" key="7">
    <source>
        <dbReference type="EMBL" id="KAE9625945.1"/>
    </source>
</evidence>
<dbReference type="SFLD" id="SFLDG01384">
    <property type="entry name" value="thioether_bond_formation_requi"/>
    <property type="match status" value="1"/>
</dbReference>
<keyword evidence="5" id="KW-0411">Iron-sulfur</keyword>
<accession>A0A6A4RDJ3</accession>
<dbReference type="PANTHER" id="PTHR43273:SF8">
    <property type="entry name" value="RADICAL SAM DOMAIN PROTEIN"/>
    <property type="match status" value="1"/>
</dbReference>
<keyword evidence="4" id="KW-0408">Iron</keyword>
<sequence length="425" mass="48516">MVSQVSRGSDLNDKLAALQRRAQSFRRAERSYIPSEMSYLILVPTLRCNLACSYCQVSRVAEKASGFDWNEETLNAVLGFIQNSKVSRLKVEFQGGEPLLALPLLQRVRDFCRSNIAEVEFVICTNLQSVSQDSFEFLSHEDVTISTSFDGTQDIHRKQRMSSDEEMQGFLGNVRRLLTKFGPNKLSALPTLDPECLPRADELLDSYLEWGMNSVFLRPVANYGFARKVHEAEIISKDWYQFHREVVDEMIQRNFQRGTCFEDYYLSLCLRRMLRSDINGHVDLRNPNLLGKDYIVIDYDGTFYPTDEARMLTRTGQIDLSIGHVSGGIDQSKLNTLNANSSNFGDPDCDSCRHQVYCGRDVIDDLSRYSRIDLPRSETEFCKRHKYMFGLVEDLLQSPAPAVHHSLALWAGIPEWDSVLSKAVQ</sequence>
<dbReference type="CDD" id="cd01335">
    <property type="entry name" value="Radical_SAM"/>
    <property type="match status" value="1"/>
</dbReference>
<dbReference type="SFLD" id="SFLDG01386">
    <property type="entry name" value="main_SPASM_domain-containing"/>
    <property type="match status" value="1"/>
</dbReference>
<dbReference type="GO" id="GO:0051536">
    <property type="term" value="F:iron-sulfur cluster binding"/>
    <property type="evidence" value="ECO:0007669"/>
    <property type="project" value="UniProtKB-KW"/>
</dbReference>
<dbReference type="NCBIfam" id="TIGR03978">
    <property type="entry name" value="rSAM_paired_1"/>
    <property type="match status" value="1"/>
</dbReference>
<organism evidence="7 8">
    <name type="scientific">Parasedimentitalea maritima</name>
    <dbReference type="NCBI Taxonomy" id="2578117"/>
    <lineage>
        <taxon>Bacteria</taxon>
        <taxon>Pseudomonadati</taxon>
        <taxon>Pseudomonadota</taxon>
        <taxon>Alphaproteobacteria</taxon>
        <taxon>Rhodobacterales</taxon>
        <taxon>Paracoccaceae</taxon>
        <taxon>Parasedimentitalea</taxon>
    </lineage>
</organism>
<dbReference type="Pfam" id="PF04055">
    <property type="entry name" value="Radical_SAM"/>
    <property type="match status" value="1"/>
</dbReference>
<dbReference type="SUPFAM" id="SSF102114">
    <property type="entry name" value="Radical SAM enzymes"/>
    <property type="match status" value="1"/>
</dbReference>
<keyword evidence="2" id="KW-0949">S-adenosyl-L-methionine</keyword>
<dbReference type="PANTHER" id="PTHR43273">
    <property type="entry name" value="ANAEROBIC SULFATASE-MATURATING ENZYME HOMOLOG ASLB-RELATED"/>
    <property type="match status" value="1"/>
</dbReference>
<dbReference type="SFLD" id="SFLDG01067">
    <property type="entry name" value="SPASM/twitch_domain_containing"/>
    <property type="match status" value="1"/>
</dbReference>
<dbReference type="InterPro" id="IPR024023">
    <property type="entry name" value="rSAM_paired_HxsB"/>
</dbReference>